<evidence type="ECO:0000256" key="1">
    <source>
        <dbReference type="SAM" id="MobiDB-lite"/>
    </source>
</evidence>
<evidence type="ECO:0000313" key="4">
    <source>
        <dbReference type="EMBL" id="QJX58441.1"/>
    </source>
</evidence>
<protein>
    <submittedName>
        <fullName evidence="2">E7</fullName>
    </submittedName>
</protein>
<gene>
    <name evidence="2" type="primary">E7</name>
</gene>
<sequence>MHDKLQPQKGCLSRYICACCRQEVDFAQQEVCVMLSDQLGMLVCRSCEQSLLPHELSDAISHACMTEVSVSAGFDLHSDDSDLASYSDISDWDSEESPDTDTDFSGSH</sequence>
<organism evidence="2 5">
    <name type="scientific">Chelonia mydas papillomavirus 1</name>
    <dbReference type="NCBI Taxonomy" id="485242"/>
    <lineage>
        <taxon>Viruses</taxon>
        <taxon>Monodnaviria</taxon>
        <taxon>Shotokuvirae</taxon>
        <taxon>Cossaviricota</taxon>
        <taxon>Papovaviricetes</taxon>
        <taxon>Zurhausenvirales</taxon>
        <taxon>Papillomaviridae</taxon>
        <taxon>Firstpapillomavirinae</taxon>
        <taxon>Dyozetapapillomavirus</taxon>
        <taxon>Dyozetapapillomavirus 1</taxon>
    </lineage>
</organism>
<dbReference type="Proteomes" id="UP000145988">
    <property type="component" value="Genome"/>
</dbReference>
<dbReference type="EMBL" id="MT179559">
    <property type="protein sequence ID" value="QJX58441.1"/>
    <property type="molecule type" value="Genomic_DNA"/>
</dbReference>
<proteinExistence type="predicted"/>
<evidence type="ECO:0000313" key="5">
    <source>
        <dbReference type="Proteomes" id="UP000145988"/>
    </source>
</evidence>
<name>B6RUP2_9PAPI</name>
<evidence type="ECO:0000313" key="2">
    <source>
        <dbReference type="EMBL" id="ACD39806.1"/>
    </source>
</evidence>
<reference evidence="3" key="2">
    <citation type="submission" date="2020-03" db="EMBL/GenBank/DDBJ databases">
        <authorList>
            <person name="Mashkour N."/>
            <person name="Wirth W."/>
            <person name="Burgess G."/>
            <person name="Elliman J."/>
            <person name="Owens L."/>
            <person name="Ariel E."/>
        </authorList>
    </citation>
    <scope>NUCLEOTIDE SEQUENCE</scope>
    <source>
        <strain evidence="4">K97025</strain>
        <strain evidence="3">QA15788</strain>
    </source>
</reference>
<feature type="region of interest" description="Disordered" evidence="1">
    <location>
        <begin position="85"/>
        <end position="108"/>
    </location>
</feature>
<dbReference type="EMBL" id="MT179558">
    <property type="protein sequence ID" value="QJX58434.1"/>
    <property type="molecule type" value="Genomic_DNA"/>
</dbReference>
<accession>B6RUP2</accession>
<dbReference type="EMBL" id="EU493091">
    <property type="protein sequence ID" value="ACD39806.1"/>
    <property type="molecule type" value="Genomic_DNA"/>
</dbReference>
<evidence type="ECO:0000313" key="3">
    <source>
        <dbReference type="EMBL" id="QJX58434.1"/>
    </source>
</evidence>
<reference evidence="2 5" key="1">
    <citation type="journal article" date="2009" name="Virology">
        <title>Genomic characterization of two novel reptilian papillomaviruses, Chelonia mydas papillomavirus 1 and Caretta caretta papillomavirus 1.</title>
        <authorList>
            <person name="Herbst L.H."/>
            <person name="Lenz J."/>
            <person name="Van Doorslaer K."/>
            <person name="Chen Z."/>
            <person name="Stacy B.A."/>
            <person name="Wellehan J.F.Jr."/>
            <person name="Manire C.A."/>
            <person name="Burk R.D."/>
        </authorList>
    </citation>
    <scope>NUCLEOTIDE SEQUENCE [LARGE SCALE GENOMIC DNA]</scope>
</reference>
<feature type="compositionally biased region" description="Acidic residues" evidence="1">
    <location>
        <begin position="90"/>
        <end position="102"/>
    </location>
</feature>